<reference evidence="1 2" key="1">
    <citation type="submission" date="2017-09" db="EMBL/GenBank/DDBJ databases">
        <title>Depth-based differentiation of microbial function through sediment-hosted aquifers and enrichment of novel symbionts in the deep terrestrial subsurface.</title>
        <authorList>
            <person name="Probst A.J."/>
            <person name="Ladd B."/>
            <person name="Jarett J.K."/>
            <person name="Geller-Mcgrath D.E."/>
            <person name="Sieber C.M."/>
            <person name="Emerson J.B."/>
            <person name="Anantharaman K."/>
            <person name="Thomas B.C."/>
            <person name="Malmstrom R."/>
            <person name="Stieglmeier M."/>
            <person name="Klingl A."/>
            <person name="Woyke T."/>
            <person name="Ryan C.M."/>
            <person name="Banfield J.F."/>
        </authorList>
    </citation>
    <scope>NUCLEOTIDE SEQUENCE [LARGE SCALE GENOMIC DNA]</scope>
    <source>
        <strain evidence="1">CG22_combo_CG10-13_8_21_14_all_36_13</strain>
    </source>
</reference>
<accession>A0A2H0DZX2</accession>
<sequence length="205" mass="23530">MDTLSKLFGNTAKVKIMRLFISNISTPYDVRQVSVKAKVSPKSTRSVITLLSSVDYIKPKVFTKEETKTLRHKKVQVKKKANGWIMNPNFPYFDSMYNLLIQGRPTDGSDIMRRLKPAGILKLVITSGVFIRNPDSRIDILIVGDKIKKGVLDNAIRNLEAEIGKEIEYAVFETEEFAYRMNVYDKLIRDVLEFPHEKIYNKLGI</sequence>
<evidence type="ECO:0008006" key="3">
    <source>
        <dbReference type="Google" id="ProtNLM"/>
    </source>
</evidence>
<evidence type="ECO:0000313" key="2">
    <source>
        <dbReference type="Proteomes" id="UP000231143"/>
    </source>
</evidence>
<evidence type="ECO:0000313" key="1">
    <source>
        <dbReference type="EMBL" id="PIP87120.1"/>
    </source>
</evidence>
<dbReference type="Proteomes" id="UP000231143">
    <property type="component" value="Unassembled WGS sequence"/>
</dbReference>
<protein>
    <recommendedName>
        <fullName evidence="3">Transcriptional regulator</fullName>
    </recommendedName>
</protein>
<proteinExistence type="predicted"/>
<dbReference type="AlphaFoldDB" id="A0A2H0DZX2"/>
<comment type="caution">
    <text evidence="1">The sequence shown here is derived from an EMBL/GenBank/DDBJ whole genome shotgun (WGS) entry which is preliminary data.</text>
</comment>
<gene>
    <name evidence="1" type="ORF">COW81_01730</name>
</gene>
<name>A0A2H0DZX2_9BACT</name>
<dbReference type="EMBL" id="PCTT01000023">
    <property type="protein sequence ID" value="PIP87120.1"/>
    <property type="molecule type" value="Genomic_DNA"/>
</dbReference>
<organism evidence="1 2">
    <name type="scientific">Candidatus Campbellbacteria bacterium CG22_combo_CG10-13_8_21_14_all_36_13</name>
    <dbReference type="NCBI Taxonomy" id="1974529"/>
    <lineage>
        <taxon>Bacteria</taxon>
        <taxon>Candidatus Campbelliibacteriota</taxon>
    </lineage>
</organism>